<dbReference type="Proteomes" id="UP000602647">
    <property type="component" value="Unassembled WGS sequence"/>
</dbReference>
<evidence type="ECO:0000313" key="7">
    <source>
        <dbReference type="EMBL" id="MBC6678845.1"/>
    </source>
</evidence>
<feature type="domain" description="HTH gntR-type" evidence="6">
    <location>
        <begin position="14"/>
        <end position="82"/>
    </location>
</feature>
<dbReference type="EMBL" id="JACRYT010000002">
    <property type="protein sequence ID" value="MBC6678845.1"/>
    <property type="molecule type" value="Genomic_DNA"/>
</dbReference>
<accession>A0A923NLL6</accession>
<dbReference type="InterPro" id="IPR051446">
    <property type="entry name" value="HTH_trans_reg/aminotransferase"/>
</dbReference>
<keyword evidence="7" id="KW-0032">Aminotransferase</keyword>
<dbReference type="AlphaFoldDB" id="A0A923NLL6"/>
<keyword evidence="3" id="KW-0805">Transcription regulation</keyword>
<keyword evidence="8" id="KW-1185">Reference proteome</keyword>
<evidence type="ECO:0000256" key="1">
    <source>
        <dbReference type="ARBA" id="ARBA00005384"/>
    </source>
</evidence>
<dbReference type="Gene3D" id="1.10.10.10">
    <property type="entry name" value="Winged helix-like DNA-binding domain superfamily/Winged helix DNA-binding domain"/>
    <property type="match status" value="1"/>
</dbReference>
<keyword evidence="2" id="KW-0663">Pyridoxal phosphate</keyword>
<reference evidence="7" key="1">
    <citation type="submission" date="2020-08" db="EMBL/GenBank/DDBJ databases">
        <title>Genome public.</title>
        <authorList>
            <person name="Liu C."/>
            <person name="Sun Q."/>
        </authorList>
    </citation>
    <scope>NUCLEOTIDE SEQUENCE</scope>
    <source>
        <strain evidence="7">BX12</strain>
    </source>
</reference>
<evidence type="ECO:0000256" key="4">
    <source>
        <dbReference type="ARBA" id="ARBA00023125"/>
    </source>
</evidence>
<protein>
    <submittedName>
        <fullName evidence="7">PLP-dependent aminotransferase family protein</fullName>
    </submittedName>
</protein>
<dbReference type="RefSeq" id="WP_187302020.1">
    <property type="nucleotide sequence ID" value="NZ_JACRYT010000002.1"/>
</dbReference>
<dbReference type="Pfam" id="PF00392">
    <property type="entry name" value="GntR"/>
    <property type="match status" value="1"/>
</dbReference>
<dbReference type="InterPro" id="IPR015424">
    <property type="entry name" value="PyrdxlP-dep_Trfase"/>
</dbReference>
<gene>
    <name evidence="7" type="ORF">H9L42_03265</name>
</gene>
<dbReference type="CDD" id="cd00609">
    <property type="entry name" value="AAT_like"/>
    <property type="match status" value="1"/>
</dbReference>
<dbReference type="GO" id="GO:0003677">
    <property type="term" value="F:DNA binding"/>
    <property type="evidence" value="ECO:0007669"/>
    <property type="project" value="UniProtKB-KW"/>
</dbReference>
<dbReference type="GO" id="GO:0008483">
    <property type="term" value="F:transaminase activity"/>
    <property type="evidence" value="ECO:0007669"/>
    <property type="project" value="UniProtKB-KW"/>
</dbReference>
<dbReference type="InterPro" id="IPR000524">
    <property type="entry name" value="Tscrpt_reg_HTH_GntR"/>
</dbReference>
<dbReference type="SMART" id="SM00345">
    <property type="entry name" value="HTH_GNTR"/>
    <property type="match status" value="1"/>
</dbReference>
<evidence type="ECO:0000313" key="8">
    <source>
        <dbReference type="Proteomes" id="UP000602647"/>
    </source>
</evidence>
<dbReference type="SUPFAM" id="SSF46785">
    <property type="entry name" value="Winged helix' DNA-binding domain"/>
    <property type="match status" value="1"/>
</dbReference>
<dbReference type="InterPro" id="IPR015421">
    <property type="entry name" value="PyrdxlP-dep_Trfase_major"/>
</dbReference>
<keyword evidence="7" id="KW-0808">Transferase</keyword>
<comment type="caution">
    <text evidence="7">The sequence shown here is derived from an EMBL/GenBank/DDBJ whole genome shotgun (WGS) entry which is preliminary data.</text>
</comment>
<dbReference type="GO" id="GO:0003700">
    <property type="term" value="F:DNA-binding transcription factor activity"/>
    <property type="evidence" value="ECO:0007669"/>
    <property type="project" value="InterPro"/>
</dbReference>
<dbReference type="PANTHER" id="PTHR46577:SF1">
    <property type="entry name" value="HTH-TYPE TRANSCRIPTIONAL REGULATORY PROTEIN GABR"/>
    <property type="match status" value="1"/>
</dbReference>
<sequence>MKAIIPNIDETSKRPYYLQLYDYIKNAILSGEISTGEKLPSLRSLSKSLGLSMTTVELAYSQLAVEGYIYSRPQSGYYADNVRTPGTVPVLKKMDSSPLDQTLEAQEPEFYYDPDCFDFNKWKKCVNKVITEYSPLLFFESDPQGEKALRYEIAKYLYQSRGVSCTSSQIVIGAGTQQLTNQLTNILKAMSIDHIAVEDPGYIPVINIFRDRGFAITPVKVGKEGIRIEKLPSNIRSAVYVSPSNQVLTGAVMPIGRRYELLDWAFQNNSIIMEDDYDSELRYFGKPIPALQGLDTKGSVVYLGSFSATLFPSIKISYMVLPPAMSEIFQKIRDDYTQTCSKMEQLTLALFMEKGFYQTNIKKLRSLYAQKLQTILRCLKTDFTDPINTASGLTVIVRINSQKNADALCAEARSLGITAFPAVSPVSVNTGRKAPSGPVPLVLYYNQIPLKDIPEAVRELLENWRA</sequence>
<dbReference type="Gene3D" id="3.40.640.10">
    <property type="entry name" value="Type I PLP-dependent aspartate aminotransferase-like (Major domain)"/>
    <property type="match status" value="1"/>
</dbReference>
<keyword evidence="5" id="KW-0804">Transcription</keyword>
<dbReference type="InterPro" id="IPR036388">
    <property type="entry name" value="WH-like_DNA-bd_sf"/>
</dbReference>
<proteinExistence type="inferred from homology"/>
<evidence type="ECO:0000256" key="3">
    <source>
        <dbReference type="ARBA" id="ARBA00023015"/>
    </source>
</evidence>
<evidence type="ECO:0000259" key="6">
    <source>
        <dbReference type="PROSITE" id="PS50949"/>
    </source>
</evidence>
<dbReference type="InterPro" id="IPR004839">
    <property type="entry name" value="Aminotransferase_I/II_large"/>
</dbReference>
<evidence type="ECO:0000256" key="5">
    <source>
        <dbReference type="ARBA" id="ARBA00023163"/>
    </source>
</evidence>
<evidence type="ECO:0000256" key="2">
    <source>
        <dbReference type="ARBA" id="ARBA00022898"/>
    </source>
</evidence>
<dbReference type="CDD" id="cd07377">
    <property type="entry name" value="WHTH_GntR"/>
    <property type="match status" value="1"/>
</dbReference>
<organism evidence="7 8">
    <name type="scientific">Zhenpiania hominis</name>
    <dbReference type="NCBI Taxonomy" id="2763644"/>
    <lineage>
        <taxon>Bacteria</taxon>
        <taxon>Bacillati</taxon>
        <taxon>Bacillota</taxon>
        <taxon>Clostridia</taxon>
        <taxon>Peptostreptococcales</taxon>
        <taxon>Anaerovoracaceae</taxon>
        <taxon>Zhenpiania</taxon>
    </lineage>
</organism>
<dbReference type="Pfam" id="PF00155">
    <property type="entry name" value="Aminotran_1_2"/>
    <property type="match status" value="1"/>
</dbReference>
<dbReference type="GO" id="GO:0030170">
    <property type="term" value="F:pyridoxal phosphate binding"/>
    <property type="evidence" value="ECO:0007669"/>
    <property type="project" value="InterPro"/>
</dbReference>
<comment type="similarity">
    <text evidence="1">In the C-terminal section; belongs to the class-I pyridoxal-phosphate-dependent aminotransferase family.</text>
</comment>
<dbReference type="SUPFAM" id="SSF53383">
    <property type="entry name" value="PLP-dependent transferases"/>
    <property type="match status" value="1"/>
</dbReference>
<dbReference type="PANTHER" id="PTHR46577">
    <property type="entry name" value="HTH-TYPE TRANSCRIPTIONAL REGULATORY PROTEIN GABR"/>
    <property type="match status" value="1"/>
</dbReference>
<name>A0A923NLL6_9FIRM</name>
<keyword evidence="4" id="KW-0238">DNA-binding</keyword>
<dbReference type="PROSITE" id="PS50949">
    <property type="entry name" value="HTH_GNTR"/>
    <property type="match status" value="1"/>
</dbReference>
<dbReference type="InterPro" id="IPR036390">
    <property type="entry name" value="WH_DNA-bd_sf"/>
</dbReference>